<evidence type="ECO:0000256" key="1">
    <source>
        <dbReference type="SAM" id="Phobius"/>
    </source>
</evidence>
<dbReference type="AlphaFoldDB" id="A0A1G5SCT6"/>
<feature type="transmembrane region" description="Helical" evidence="1">
    <location>
        <begin position="12"/>
        <end position="30"/>
    </location>
</feature>
<proteinExistence type="predicted"/>
<keyword evidence="1" id="KW-0812">Transmembrane</keyword>
<reference evidence="2 3" key="1">
    <citation type="submission" date="2016-10" db="EMBL/GenBank/DDBJ databases">
        <authorList>
            <person name="de Groot N.N."/>
        </authorList>
    </citation>
    <scope>NUCLEOTIDE SEQUENCE [LARGE SCALE GENOMIC DNA]</scope>
    <source>
        <strain evidence="2">1</strain>
    </source>
</reference>
<evidence type="ECO:0000313" key="2">
    <source>
        <dbReference type="EMBL" id="SCZ85005.1"/>
    </source>
</evidence>
<organism evidence="2 3">
    <name type="scientific">Nitrosomonas mobilis</name>
    <dbReference type="NCBI Taxonomy" id="51642"/>
    <lineage>
        <taxon>Bacteria</taxon>
        <taxon>Pseudomonadati</taxon>
        <taxon>Pseudomonadota</taxon>
        <taxon>Betaproteobacteria</taxon>
        <taxon>Nitrosomonadales</taxon>
        <taxon>Nitrosomonadaceae</taxon>
        <taxon>Nitrosomonas</taxon>
    </lineage>
</organism>
<protein>
    <submittedName>
        <fullName evidence="2">Uncharacterized protein</fullName>
    </submittedName>
</protein>
<accession>A0A1G5SCT6</accession>
<name>A0A1G5SCT6_9PROT</name>
<keyword evidence="3" id="KW-1185">Reference proteome</keyword>
<gene>
    <name evidence="2" type="ORF">NSMM_330025</name>
</gene>
<evidence type="ECO:0000313" key="3">
    <source>
        <dbReference type="Proteomes" id="UP000198729"/>
    </source>
</evidence>
<keyword evidence="1" id="KW-0472">Membrane</keyword>
<dbReference type="EMBL" id="FMWO01000040">
    <property type="protein sequence ID" value="SCZ85005.1"/>
    <property type="molecule type" value="Genomic_DNA"/>
</dbReference>
<sequence>MNGVSTILLHGYAGVFVSQVGMLLPGTIFFNPREIPVPDKDRFSGITEWRLLWVSCSIWQHFTGGLNRHQIVSFLLVGTKLST</sequence>
<dbReference type="Proteomes" id="UP000198729">
    <property type="component" value="Unassembled WGS sequence"/>
</dbReference>
<keyword evidence="1" id="KW-1133">Transmembrane helix</keyword>